<comment type="subunit">
    <text evidence="1">Interacts (via N-terminus) with spn-A/Rad51.</text>
</comment>
<keyword evidence="4" id="KW-0498">Mitosis</keyword>
<evidence type="ECO:0000256" key="4">
    <source>
        <dbReference type="ARBA" id="ARBA00022776"/>
    </source>
</evidence>
<dbReference type="CDD" id="cd18793">
    <property type="entry name" value="SF2_C_SNF"/>
    <property type="match status" value="1"/>
</dbReference>
<evidence type="ECO:0000313" key="11">
    <source>
        <dbReference type="Proteomes" id="UP000006672"/>
    </source>
</evidence>
<evidence type="ECO:0000256" key="7">
    <source>
        <dbReference type="ARBA" id="ARBA00024776"/>
    </source>
</evidence>
<dbReference type="InterPro" id="IPR027417">
    <property type="entry name" value="P-loop_NTPase"/>
</dbReference>
<sequence>MKSLLLSLQNNGIFIFLLTTRVSGLGINLTAANRVVIFDPDWNPSTDIQARERAWPIGQERAVTIYRLLTGGTIEEKIYHTQIFKVFLSNRTLDDPRQIELIYYISINTVHVQHTHTSPSKDVSNARLKFSLLDVPYEYNGGTEAIR</sequence>
<reference evidence="11" key="1">
    <citation type="journal article" date="2007" name="Science">
        <title>Draft genome of the filarial nematode parasite Brugia malayi.</title>
        <authorList>
            <person name="Ghedin E."/>
            <person name="Wang S."/>
            <person name="Spiro D."/>
            <person name="Caler E."/>
            <person name="Zhao Q."/>
            <person name="Crabtree J."/>
            <person name="Allen J.E."/>
            <person name="Delcher A.L."/>
            <person name="Guiliano D.B."/>
            <person name="Miranda-Saavedra D."/>
            <person name="Angiuoli S.V."/>
            <person name="Creasy T."/>
            <person name="Amedeo P."/>
            <person name="Haas B."/>
            <person name="El-Sayed N.M."/>
            <person name="Wortman J.R."/>
            <person name="Feldblyum T."/>
            <person name="Tallon L."/>
            <person name="Schatz M."/>
            <person name="Shumway M."/>
            <person name="Koo H."/>
            <person name="Salzberg S.L."/>
            <person name="Schobel S."/>
            <person name="Pertea M."/>
            <person name="Pop M."/>
            <person name="White O."/>
            <person name="Barton G.J."/>
            <person name="Carlow C.K."/>
            <person name="Crawford M.J."/>
            <person name="Daub J."/>
            <person name="Dimmic M.W."/>
            <person name="Estes C.F."/>
            <person name="Foster J.M."/>
            <person name="Ganatra M."/>
            <person name="Gregory W.F."/>
            <person name="Johnson N.M."/>
            <person name="Jin J."/>
            <person name="Komuniecki R."/>
            <person name="Korf I."/>
            <person name="Kumar S."/>
            <person name="Laney S."/>
            <person name="Li B.W."/>
            <person name="Li W."/>
            <person name="Lindblom T.H."/>
            <person name="Lustigman S."/>
            <person name="Ma D."/>
            <person name="Maina C.V."/>
            <person name="Martin D.M."/>
            <person name="McCarter J.P."/>
            <person name="McReynolds L."/>
            <person name="Mitreva M."/>
            <person name="Nutman T.B."/>
            <person name="Parkinson J."/>
            <person name="Peregrin-Alvarez J.M."/>
            <person name="Poole C."/>
            <person name="Ren Q."/>
            <person name="Saunders L."/>
            <person name="Sluder A.E."/>
            <person name="Smith K."/>
            <person name="Stanke M."/>
            <person name="Unnasch T.R."/>
            <person name="Ware J."/>
            <person name="Wei A.D."/>
            <person name="Weil G."/>
            <person name="Williams D.J."/>
            <person name="Zhang Y."/>
            <person name="Williams S.A."/>
            <person name="Fraser-Liggett C."/>
            <person name="Slatko B."/>
            <person name="Blaxter M.L."/>
            <person name="Scott A.L."/>
        </authorList>
    </citation>
    <scope>NUCLEOTIDE SEQUENCE</scope>
    <source>
        <strain evidence="11">FR3</strain>
    </source>
</reference>
<dbReference type="InterPro" id="IPR050496">
    <property type="entry name" value="SNF2_RAD54_helicase_repair"/>
</dbReference>
<dbReference type="GO" id="GO:0005634">
    <property type="term" value="C:nucleus"/>
    <property type="evidence" value="ECO:0007669"/>
    <property type="project" value="TreeGrafter"/>
</dbReference>
<dbReference type="STRING" id="6279.A0A5S6PFL6"/>
<reference evidence="12" key="3">
    <citation type="submission" date="2019-12" db="UniProtKB">
        <authorList>
            <consortium name="WormBaseParasite"/>
        </authorList>
    </citation>
    <scope>IDENTIFICATION</scope>
</reference>
<evidence type="ECO:0000256" key="3">
    <source>
        <dbReference type="ARBA" id="ARBA00022618"/>
    </source>
</evidence>
<evidence type="ECO:0000256" key="2">
    <source>
        <dbReference type="ARBA" id="ARBA00015341"/>
    </source>
</evidence>
<proteinExistence type="predicted"/>
<dbReference type="WBParaSite" id="Bm18182.1">
    <property type="protein sequence ID" value="Bm18182.1"/>
    <property type="gene ID" value="WBGene00269322"/>
</dbReference>
<organism evidence="10">
    <name type="scientific">Brugia malayi</name>
    <name type="common">Filarial nematode worm</name>
    <dbReference type="NCBI Taxonomy" id="6279"/>
    <lineage>
        <taxon>Eukaryota</taxon>
        <taxon>Metazoa</taxon>
        <taxon>Ecdysozoa</taxon>
        <taxon>Nematoda</taxon>
        <taxon>Chromadorea</taxon>
        <taxon>Rhabditida</taxon>
        <taxon>Spirurina</taxon>
        <taxon>Spiruromorpha</taxon>
        <taxon>Filarioidea</taxon>
        <taxon>Onchocercidae</taxon>
        <taxon>Brugia</taxon>
    </lineage>
</organism>
<comment type="function">
    <text evidence="7">Involved in mitotic DNA repair and meiotic recombination. Functions in the recombinational DNA repair pathway. Essential for interhomolog gene conversion (GC), but may have a less important role in intersister GC than spn-A/Rad51. In the presence of DNA, spn-A/Rad51 enhances the ATPase activity of okr/Rad54.</text>
</comment>
<name>A0A4E9FI84_BRUMA</name>
<dbReference type="OrthoDB" id="448448at2759"/>
<evidence type="ECO:0000313" key="12">
    <source>
        <dbReference type="WBParaSite" id="Bm18182.1"/>
    </source>
</evidence>
<dbReference type="CTD" id="6104512"/>
<dbReference type="InterPro" id="IPR049730">
    <property type="entry name" value="SNF2/RAD54-like_C"/>
</dbReference>
<evidence type="ECO:0000259" key="9">
    <source>
        <dbReference type="PROSITE" id="PS51194"/>
    </source>
</evidence>
<keyword evidence="11" id="KW-1185">Reference proteome</keyword>
<dbReference type="GO" id="GO:0016787">
    <property type="term" value="F:hydrolase activity"/>
    <property type="evidence" value="ECO:0007669"/>
    <property type="project" value="UniProtKB-KW"/>
</dbReference>
<dbReference type="GeneID" id="6104512"/>
<dbReference type="PANTHER" id="PTHR45629">
    <property type="entry name" value="SNF2/RAD54 FAMILY MEMBER"/>
    <property type="match status" value="1"/>
</dbReference>
<gene>
    <name evidence="10 12" type="primary">Bm18182</name>
    <name evidence="10" type="ORF">BM_BM18182</name>
</gene>
<dbReference type="SUPFAM" id="SSF52540">
    <property type="entry name" value="P-loop containing nucleoside triphosphate hydrolases"/>
    <property type="match status" value="1"/>
</dbReference>
<dbReference type="PROSITE" id="PS51194">
    <property type="entry name" value="HELICASE_CTER"/>
    <property type="match status" value="1"/>
</dbReference>
<dbReference type="Pfam" id="PF00271">
    <property type="entry name" value="Helicase_C"/>
    <property type="match status" value="1"/>
</dbReference>
<dbReference type="AlphaFoldDB" id="A0A4E9FI84"/>
<keyword evidence="6" id="KW-0131">Cell cycle</keyword>
<dbReference type="KEGG" id="bmy:BM_BM18182"/>
<dbReference type="EMBL" id="CAAKNF010000194">
    <property type="protein sequence ID" value="VIO96242.1"/>
    <property type="molecule type" value="Genomic_DNA"/>
</dbReference>
<dbReference type="Proteomes" id="UP000006672">
    <property type="component" value="Unassembled WGS sequence"/>
</dbReference>
<evidence type="ECO:0000313" key="10">
    <source>
        <dbReference type="EMBL" id="VIO96242.1"/>
    </source>
</evidence>
<reference evidence="10" key="2">
    <citation type="submission" date="2019-04" db="EMBL/GenBank/DDBJ databases">
        <authorList>
            <person name="Howe K."/>
            <person name="Paulini M."/>
            <person name="Williams G."/>
        </authorList>
    </citation>
    <scope>NUCLEOTIDE SEQUENCE [LARGE SCALE GENOMIC DNA]</scope>
    <source>
        <strain evidence="10">FR3</strain>
    </source>
</reference>
<evidence type="ECO:0000256" key="8">
    <source>
        <dbReference type="ARBA" id="ARBA00029956"/>
    </source>
</evidence>
<accession>A0A4E9FI84</accession>
<keyword evidence="3" id="KW-0132">Cell division</keyword>
<dbReference type="PANTHER" id="PTHR45629:SF7">
    <property type="entry name" value="DNA EXCISION REPAIR PROTEIN ERCC-6-RELATED"/>
    <property type="match status" value="1"/>
</dbReference>
<dbReference type="GO" id="GO:0006283">
    <property type="term" value="P:transcription-coupled nucleotide-excision repair"/>
    <property type="evidence" value="ECO:0007669"/>
    <property type="project" value="TreeGrafter"/>
</dbReference>
<accession>A0A5S6PFL6</accession>
<dbReference type="GO" id="GO:0008094">
    <property type="term" value="F:ATP-dependent activity, acting on DNA"/>
    <property type="evidence" value="ECO:0007669"/>
    <property type="project" value="TreeGrafter"/>
</dbReference>
<feature type="domain" description="Helicase C-terminal" evidence="9">
    <location>
        <begin position="1"/>
        <end position="102"/>
    </location>
</feature>
<dbReference type="InterPro" id="IPR001650">
    <property type="entry name" value="Helicase_C-like"/>
</dbReference>
<evidence type="ECO:0000256" key="5">
    <source>
        <dbReference type="ARBA" id="ARBA00022801"/>
    </source>
</evidence>
<evidence type="ECO:0000256" key="6">
    <source>
        <dbReference type="ARBA" id="ARBA00023306"/>
    </source>
</evidence>
<keyword evidence="5" id="KW-0378">Hydrolase</keyword>
<dbReference type="Gene3D" id="3.40.50.300">
    <property type="entry name" value="P-loop containing nucleotide triphosphate hydrolases"/>
    <property type="match status" value="1"/>
</dbReference>
<evidence type="ECO:0000256" key="1">
    <source>
        <dbReference type="ARBA" id="ARBA00011467"/>
    </source>
</evidence>
<dbReference type="GO" id="GO:0051301">
    <property type="term" value="P:cell division"/>
    <property type="evidence" value="ECO:0007669"/>
    <property type="project" value="UniProtKB-KW"/>
</dbReference>
<protein>
    <recommendedName>
        <fullName evidence="2">DNA repair and recombination protein RAD54-like</fullName>
    </recommendedName>
    <alternativeName>
        <fullName evidence="8">Protein okra</fullName>
    </alternativeName>
</protein>
<dbReference type="RefSeq" id="XP_001901089.2">
    <property type="nucleotide sequence ID" value="XM_001901054.2"/>
</dbReference>